<keyword evidence="17" id="KW-1185">Reference proteome</keyword>
<comment type="similarity">
    <text evidence="4">Belongs to the major facilitator superfamily. Sugar transporter (TC 2.A.1.1) family. Glucose transporter subfamily.</text>
</comment>
<feature type="transmembrane region" description="Helical" evidence="14">
    <location>
        <begin position="344"/>
        <end position="361"/>
    </location>
</feature>
<comment type="subcellular location">
    <subcellularLocation>
        <location evidence="2">Cell membrane</location>
        <location evidence="2">Sarcolemma</location>
    </subcellularLocation>
    <subcellularLocation>
        <location evidence="3">Cell membrane</location>
        <topology evidence="3">Multi-pass membrane protein</topology>
    </subcellularLocation>
</comment>
<dbReference type="SUPFAM" id="SSF103473">
    <property type="entry name" value="MFS general substrate transporter"/>
    <property type="match status" value="1"/>
</dbReference>
<dbReference type="Gene3D" id="1.20.1250.20">
    <property type="entry name" value="MFS general substrate transporter like domains"/>
    <property type="match status" value="1"/>
</dbReference>
<keyword evidence="11 14" id="KW-0472">Membrane</keyword>
<evidence type="ECO:0000256" key="12">
    <source>
        <dbReference type="ARBA" id="ARBA00029961"/>
    </source>
</evidence>
<dbReference type="PANTHER" id="PTHR23503">
    <property type="entry name" value="SOLUTE CARRIER FAMILY 2"/>
    <property type="match status" value="1"/>
</dbReference>
<keyword evidence="7" id="KW-1003">Cell membrane</keyword>
<dbReference type="GO" id="GO:1990539">
    <property type="term" value="P:fructose import across plasma membrane"/>
    <property type="evidence" value="ECO:0007669"/>
    <property type="project" value="UniProtKB-ARBA"/>
</dbReference>
<gene>
    <name evidence="16" type="ORF">chiPu_0008434</name>
</gene>
<organism evidence="16 17">
    <name type="scientific">Chiloscyllium punctatum</name>
    <name type="common">Brownbanded bambooshark</name>
    <name type="synonym">Hemiscyllium punctatum</name>
    <dbReference type="NCBI Taxonomy" id="137246"/>
    <lineage>
        <taxon>Eukaryota</taxon>
        <taxon>Metazoa</taxon>
        <taxon>Chordata</taxon>
        <taxon>Craniata</taxon>
        <taxon>Vertebrata</taxon>
        <taxon>Chondrichthyes</taxon>
        <taxon>Elasmobranchii</taxon>
        <taxon>Galeomorphii</taxon>
        <taxon>Galeoidea</taxon>
        <taxon>Orectolobiformes</taxon>
        <taxon>Hemiscylliidae</taxon>
        <taxon>Chiloscyllium</taxon>
    </lineage>
</organism>
<comment type="caution">
    <text evidence="16">The sequence shown here is derived from an EMBL/GenBank/DDBJ whole genome shotgun (WGS) entry which is preliminary data.</text>
</comment>
<feature type="transmembrane region" description="Helical" evidence="14">
    <location>
        <begin position="406"/>
        <end position="430"/>
    </location>
</feature>
<dbReference type="GO" id="GO:0042383">
    <property type="term" value="C:sarcolemma"/>
    <property type="evidence" value="ECO:0007669"/>
    <property type="project" value="UniProtKB-SubCell"/>
</dbReference>
<dbReference type="GO" id="GO:0055056">
    <property type="term" value="F:D-glucose transmembrane transporter activity"/>
    <property type="evidence" value="ECO:0007669"/>
    <property type="project" value="TreeGrafter"/>
</dbReference>
<protein>
    <recommendedName>
        <fullName evidence="5">Solute carrier family 2, facilitated glucose transporter member 5</fullName>
    </recommendedName>
    <alternativeName>
        <fullName evidence="13">Fructose transporter</fullName>
    </alternativeName>
    <alternativeName>
        <fullName evidence="12">Glucose transporter type 5, small intestine</fullName>
    </alternativeName>
</protein>
<evidence type="ECO:0000256" key="8">
    <source>
        <dbReference type="ARBA" id="ARBA00022597"/>
    </source>
</evidence>
<evidence type="ECO:0000256" key="14">
    <source>
        <dbReference type="SAM" id="Phobius"/>
    </source>
</evidence>
<dbReference type="InterPro" id="IPR005829">
    <property type="entry name" value="Sugar_transporter_CS"/>
</dbReference>
<feature type="transmembrane region" description="Helical" evidence="14">
    <location>
        <begin position="308"/>
        <end position="332"/>
    </location>
</feature>
<evidence type="ECO:0000259" key="15">
    <source>
        <dbReference type="PROSITE" id="PS50850"/>
    </source>
</evidence>
<dbReference type="STRING" id="137246.A0A401SI18"/>
<dbReference type="AlphaFoldDB" id="A0A401SI18"/>
<dbReference type="OMA" id="GRFAYGI"/>
<feature type="transmembrane region" description="Helical" evidence="14">
    <location>
        <begin position="274"/>
        <end position="296"/>
    </location>
</feature>
<name>A0A401SI18_CHIPU</name>
<feature type="transmembrane region" description="Helical" evidence="14">
    <location>
        <begin position="129"/>
        <end position="147"/>
    </location>
</feature>
<dbReference type="GO" id="GO:0070837">
    <property type="term" value="P:dehydroascorbic acid transport"/>
    <property type="evidence" value="ECO:0007669"/>
    <property type="project" value="TreeGrafter"/>
</dbReference>
<feature type="transmembrane region" description="Helical" evidence="14">
    <location>
        <begin position="12"/>
        <end position="30"/>
    </location>
</feature>
<dbReference type="InterPro" id="IPR005828">
    <property type="entry name" value="MFS_sugar_transport-like"/>
</dbReference>
<evidence type="ECO:0000313" key="17">
    <source>
        <dbReference type="Proteomes" id="UP000287033"/>
    </source>
</evidence>
<dbReference type="FunFam" id="1.20.1250.20:FF:001511">
    <property type="entry name" value="Solute carrier family 2, facilitated glucose transporter member 5"/>
    <property type="match status" value="1"/>
</dbReference>
<feature type="transmembrane region" description="Helical" evidence="14">
    <location>
        <begin position="188"/>
        <end position="209"/>
    </location>
</feature>
<evidence type="ECO:0000256" key="2">
    <source>
        <dbReference type="ARBA" id="ARBA00004135"/>
    </source>
</evidence>
<dbReference type="PROSITE" id="PS00217">
    <property type="entry name" value="SUGAR_TRANSPORT_2"/>
    <property type="match status" value="1"/>
</dbReference>
<proteinExistence type="inferred from homology"/>
<evidence type="ECO:0000256" key="7">
    <source>
        <dbReference type="ARBA" id="ARBA00022475"/>
    </source>
</evidence>
<keyword evidence="8" id="KW-0762">Sugar transport</keyword>
<dbReference type="PANTHER" id="PTHR23503:SF54">
    <property type="entry name" value="MAJOR FACILITATOR SUPERFAMILY (MFS) PROFILE DOMAIN-CONTAINING PROTEIN"/>
    <property type="match status" value="1"/>
</dbReference>
<evidence type="ECO:0000256" key="9">
    <source>
        <dbReference type="ARBA" id="ARBA00022692"/>
    </source>
</evidence>
<dbReference type="OrthoDB" id="4540492at2759"/>
<dbReference type="InterPro" id="IPR036259">
    <property type="entry name" value="MFS_trans_sf"/>
</dbReference>
<dbReference type="EMBL" id="BEZZ01000276">
    <property type="protein sequence ID" value="GCC29990.1"/>
    <property type="molecule type" value="Genomic_DNA"/>
</dbReference>
<sequence>MLRDVQKLHRRKFIFFIFSVGIGGSFQFGFNISAINPPSEHIKSFINETWIERYETPLQEYSLMLLWSFIVAVYPVGGLVGAQIAAVLTLKYGRKKSLLCNSIVAILAALIMGFSKMARSFEMIVLGRFLYGINIGIGLVAHGLYLGEIAPKELRGAVCMTRAVFAAFGKWMGLVVGLRQILGDESTWHLLLAFSGLPALIQLITLPWFPESPRYLLMEKGDVALCVDALRRLWGPGDFTEEVGDMLAERSQMQGGSKNNLLQLVRDKTIRCQLLTSVAVSAGMQLSGINIIYFYASDVYHQLGISKGNIPFVGIGTSGIELLTSMMCGFIIERAGRKVLLWKGYCFMALWILLLIVTLSLKEKFSWIPYCSLVFIFAYILTFGMGPGTVSGVLPLELFTQSNRSIALVAANSLQWLALFVLGLVFPFVIVS</sequence>
<feature type="transmembrane region" description="Helical" evidence="14">
    <location>
        <begin position="159"/>
        <end position="182"/>
    </location>
</feature>
<feature type="transmembrane region" description="Helical" evidence="14">
    <location>
        <begin position="98"/>
        <end position="117"/>
    </location>
</feature>
<dbReference type="InterPro" id="IPR003663">
    <property type="entry name" value="Sugar/inositol_transpt"/>
</dbReference>
<evidence type="ECO:0000256" key="3">
    <source>
        <dbReference type="ARBA" id="ARBA00004651"/>
    </source>
</evidence>
<dbReference type="PROSITE" id="PS50850">
    <property type="entry name" value="MFS"/>
    <property type="match status" value="1"/>
</dbReference>
<evidence type="ECO:0000313" key="16">
    <source>
        <dbReference type="EMBL" id="GCC29990.1"/>
    </source>
</evidence>
<dbReference type="Pfam" id="PF00083">
    <property type="entry name" value="Sugar_tr"/>
    <property type="match status" value="1"/>
</dbReference>
<evidence type="ECO:0000256" key="1">
    <source>
        <dbReference type="ARBA" id="ARBA00000590"/>
    </source>
</evidence>
<dbReference type="PRINTS" id="PR00171">
    <property type="entry name" value="SUGRTRNSPORT"/>
</dbReference>
<comment type="catalytic activity">
    <reaction evidence="1">
        <text>D-fructose(out) = D-fructose(in)</text>
        <dbReference type="Rhea" id="RHEA:60372"/>
        <dbReference type="ChEBI" id="CHEBI:37721"/>
    </reaction>
</comment>
<feature type="domain" description="Major facilitator superfamily (MFS) profile" evidence="15">
    <location>
        <begin position="17"/>
        <end position="432"/>
    </location>
</feature>
<evidence type="ECO:0000256" key="4">
    <source>
        <dbReference type="ARBA" id="ARBA00007004"/>
    </source>
</evidence>
<dbReference type="GO" id="GO:0005353">
    <property type="term" value="F:fructose transmembrane transporter activity"/>
    <property type="evidence" value="ECO:0007669"/>
    <property type="project" value="UniProtKB-ARBA"/>
</dbReference>
<feature type="transmembrane region" description="Helical" evidence="14">
    <location>
        <begin position="64"/>
        <end position="86"/>
    </location>
</feature>
<evidence type="ECO:0000256" key="10">
    <source>
        <dbReference type="ARBA" id="ARBA00022989"/>
    </source>
</evidence>
<accession>A0A401SI18</accession>
<dbReference type="InterPro" id="IPR045263">
    <property type="entry name" value="GLUT"/>
</dbReference>
<reference evidence="16 17" key="1">
    <citation type="journal article" date="2018" name="Nat. Ecol. Evol.">
        <title>Shark genomes provide insights into elasmobranch evolution and the origin of vertebrates.</title>
        <authorList>
            <person name="Hara Y"/>
            <person name="Yamaguchi K"/>
            <person name="Onimaru K"/>
            <person name="Kadota M"/>
            <person name="Koyanagi M"/>
            <person name="Keeley SD"/>
            <person name="Tatsumi K"/>
            <person name="Tanaka K"/>
            <person name="Motone F"/>
            <person name="Kageyama Y"/>
            <person name="Nozu R"/>
            <person name="Adachi N"/>
            <person name="Nishimura O"/>
            <person name="Nakagawa R"/>
            <person name="Tanegashima C"/>
            <person name="Kiyatake I"/>
            <person name="Matsumoto R"/>
            <person name="Murakumo K"/>
            <person name="Nishida K"/>
            <person name="Terakita A"/>
            <person name="Kuratani S"/>
            <person name="Sato K"/>
            <person name="Hyodo S Kuraku.S."/>
        </authorList>
    </citation>
    <scope>NUCLEOTIDE SEQUENCE [LARGE SCALE GENOMIC DNA]</scope>
</reference>
<evidence type="ECO:0000256" key="13">
    <source>
        <dbReference type="ARBA" id="ARBA00031099"/>
    </source>
</evidence>
<evidence type="ECO:0000256" key="11">
    <source>
        <dbReference type="ARBA" id="ARBA00023136"/>
    </source>
</evidence>
<dbReference type="GO" id="GO:0046323">
    <property type="term" value="P:D-glucose import"/>
    <property type="evidence" value="ECO:0007669"/>
    <property type="project" value="TreeGrafter"/>
</dbReference>
<dbReference type="Proteomes" id="UP000287033">
    <property type="component" value="Unassembled WGS sequence"/>
</dbReference>
<keyword evidence="10 14" id="KW-1133">Transmembrane helix</keyword>
<feature type="transmembrane region" description="Helical" evidence="14">
    <location>
        <begin position="367"/>
        <end position="394"/>
    </location>
</feature>
<dbReference type="InterPro" id="IPR020846">
    <property type="entry name" value="MFS_dom"/>
</dbReference>
<evidence type="ECO:0000256" key="5">
    <source>
        <dbReference type="ARBA" id="ARBA00015973"/>
    </source>
</evidence>
<evidence type="ECO:0000256" key="6">
    <source>
        <dbReference type="ARBA" id="ARBA00022448"/>
    </source>
</evidence>
<keyword evidence="9 14" id="KW-0812">Transmembrane</keyword>
<keyword evidence="6" id="KW-0813">Transport</keyword>